<feature type="compositionally biased region" description="Polar residues" evidence="1">
    <location>
        <begin position="39"/>
        <end position="49"/>
    </location>
</feature>
<reference evidence="2 3" key="1">
    <citation type="submission" date="2021-06" db="EMBL/GenBank/DDBJ databases">
        <title>Caerostris extrusa draft genome.</title>
        <authorList>
            <person name="Kono N."/>
            <person name="Arakawa K."/>
        </authorList>
    </citation>
    <scope>NUCLEOTIDE SEQUENCE [LARGE SCALE GENOMIC DNA]</scope>
</reference>
<sequence length="93" mass="10537">MSLQMPYDVKTIPVSVFIVEHTNVDKPVFAEPSREGSTEQDSNLRSHRVNQIPTSSCASCLRFETEADLSLPNVNTWLRFETNADHNLLNCRS</sequence>
<accession>A0AAV4SGK7</accession>
<dbReference type="EMBL" id="BPLR01009435">
    <property type="protein sequence ID" value="GIY31931.1"/>
    <property type="molecule type" value="Genomic_DNA"/>
</dbReference>
<comment type="caution">
    <text evidence="2">The sequence shown here is derived from an EMBL/GenBank/DDBJ whole genome shotgun (WGS) entry which is preliminary data.</text>
</comment>
<dbReference type="AlphaFoldDB" id="A0AAV4SGK7"/>
<evidence type="ECO:0000313" key="3">
    <source>
        <dbReference type="Proteomes" id="UP001054945"/>
    </source>
</evidence>
<keyword evidence="3" id="KW-1185">Reference proteome</keyword>
<proteinExistence type="predicted"/>
<evidence type="ECO:0000256" key="1">
    <source>
        <dbReference type="SAM" id="MobiDB-lite"/>
    </source>
</evidence>
<dbReference type="Proteomes" id="UP001054945">
    <property type="component" value="Unassembled WGS sequence"/>
</dbReference>
<protein>
    <submittedName>
        <fullName evidence="2">Uncharacterized protein</fullName>
    </submittedName>
</protein>
<gene>
    <name evidence="2" type="ORF">CEXT_705781</name>
</gene>
<organism evidence="2 3">
    <name type="scientific">Caerostris extrusa</name>
    <name type="common">Bark spider</name>
    <name type="synonym">Caerostris bankana</name>
    <dbReference type="NCBI Taxonomy" id="172846"/>
    <lineage>
        <taxon>Eukaryota</taxon>
        <taxon>Metazoa</taxon>
        <taxon>Ecdysozoa</taxon>
        <taxon>Arthropoda</taxon>
        <taxon>Chelicerata</taxon>
        <taxon>Arachnida</taxon>
        <taxon>Araneae</taxon>
        <taxon>Araneomorphae</taxon>
        <taxon>Entelegynae</taxon>
        <taxon>Araneoidea</taxon>
        <taxon>Araneidae</taxon>
        <taxon>Caerostris</taxon>
    </lineage>
</organism>
<feature type="region of interest" description="Disordered" evidence="1">
    <location>
        <begin position="28"/>
        <end position="49"/>
    </location>
</feature>
<evidence type="ECO:0000313" key="2">
    <source>
        <dbReference type="EMBL" id="GIY31931.1"/>
    </source>
</evidence>
<name>A0AAV4SGK7_CAEEX</name>